<evidence type="ECO:0000313" key="4">
    <source>
        <dbReference type="Proteomes" id="UP001180020"/>
    </source>
</evidence>
<evidence type="ECO:0000256" key="2">
    <source>
        <dbReference type="SAM" id="Phobius"/>
    </source>
</evidence>
<accession>A0AAV9EQA8</accession>
<dbReference type="PANTHER" id="PTHR33115">
    <property type="entry name" value="ARM REPEAT SUPERFAMILY PROTEIN"/>
    <property type="match status" value="1"/>
</dbReference>
<reference evidence="3" key="2">
    <citation type="submission" date="2023-06" db="EMBL/GenBank/DDBJ databases">
        <authorList>
            <person name="Ma L."/>
            <person name="Liu K.-W."/>
            <person name="Li Z."/>
            <person name="Hsiao Y.-Y."/>
            <person name="Qi Y."/>
            <person name="Fu T."/>
            <person name="Tang G."/>
            <person name="Zhang D."/>
            <person name="Sun W.-H."/>
            <person name="Liu D.-K."/>
            <person name="Li Y."/>
            <person name="Chen G.-Z."/>
            <person name="Liu X.-D."/>
            <person name="Liao X.-Y."/>
            <person name="Jiang Y.-T."/>
            <person name="Yu X."/>
            <person name="Hao Y."/>
            <person name="Huang J."/>
            <person name="Zhao X.-W."/>
            <person name="Ke S."/>
            <person name="Chen Y.-Y."/>
            <person name="Wu W.-L."/>
            <person name="Hsu J.-L."/>
            <person name="Lin Y.-F."/>
            <person name="Huang M.-D."/>
            <person name="Li C.-Y."/>
            <person name="Huang L."/>
            <person name="Wang Z.-W."/>
            <person name="Zhao X."/>
            <person name="Zhong W.-Y."/>
            <person name="Peng D.-H."/>
            <person name="Ahmad S."/>
            <person name="Lan S."/>
            <person name="Zhang J.-S."/>
            <person name="Tsai W.-C."/>
            <person name="Van De Peer Y."/>
            <person name="Liu Z.-J."/>
        </authorList>
    </citation>
    <scope>NUCLEOTIDE SEQUENCE</scope>
    <source>
        <strain evidence="3">CP</strain>
        <tissue evidence="3">Leaves</tissue>
    </source>
</reference>
<dbReference type="SUPFAM" id="SSF48371">
    <property type="entry name" value="ARM repeat"/>
    <property type="match status" value="1"/>
</dbReference>
<dbReference type="AlphaFoldDB" id="A0AAV9EQA8"/>
<feature type="region of interest" description="Disordered" evidence="1">
    <location>
        <begin position="20"/>
        <end position="46"/>
    </location>
</feature>
<organism evidence="3 4">
    <name type="scientific">Acorus calamus</name>
    <name type="common">Sweet flag</name>
    <dbReference type="NCBI Taxonomy" id="4465"/>
    <lineage>
        <taxon>Eukaryota</taxon>
        <taxon>Viridiplantae</taxon>
        <taxon>Streptophyta</taxon>
        <taxon>Embryophyta</taxon>
        <taxon>Tracheophyta</taxon>
        <taxon>Spermatophyta</taxon>
        <taxon>Magnoliopsida</taxon>
        <taxon>Liliopsida</taxon>
        <taxon>Acoraceae</taxon>
        <taxon>Acorus</taxon>
    </lineage>
</organism>
<dbReference type="InterPro" id="IPR016024">
    <property type="entry name" value="ARM-type_fold"/>
</dbReference>
<evidence type="ECO:0008006" key="5">
    <source>
        <dbReference type="Google" id="ProtNLM"/>
    </source>
</evidence>
<dbReference type="PANTHER" id="PTHR33115:SF50">
    <property type="entry name" value="ARM REPEAT SUPERFAMILY PROTEIN"/>
    <property type="match status" value="1"/>
</dbReference>
<protein>
    <recommendedName>
        <fullName evidence="5">ARM repeat superfamily protein</fullName>
    </recommendedName>
</protein>
<keyword evidence="2" id="KW-0472">Membrane</keyword>
<name>A0AAV9EQA8_ACOCL</name>
<gene>
    <name evidence="3" type="ORF">QJS10_CPA05g00903</name>
</gene>
<proteinExistence type="predicted"/>
<feature type="transmembrane region" description="Helical" evidence="2">
    <location>
        <begin position="66"/>
        <end position="89"/>
    </location>
</feature>
<feature type="transmembrane region" description="Helical" evidence="2">
    <location>
        <begin position="242"/>
        <end position="260"/>
    </location>
</feature>
<dbReference type="Proteomes" id="UP001180020">
    <property type="component" value="Unassembled WGS sequence"/>
</dbReference>
<dbReference type="InterPro" id="IPR011989">
    <property type="entry name" value="ARM-like"/>
</dbReference>
<reference evidence="3" key="1">
    <citation type="journal article" date="2023" name="Nat. Commun.">
        <title>Diploid and tetraploid genomes of Acorus and the evolution of monocots.</title>
        <authorList>
            <person name="Ma L."/>
            <person name="Liu K.W."/>
            <person name="Li Z."/>
            <person name="Hsiao Y.Y."/>
            <person name="Qi Y."/>
            <person name="Fu T."/>
            <person name="Tang G.D."/>
            <person name="Zhang D."/>
            <person name="Sun W.H."/>
            <person name="Liu D.K."/>
            <person name="Li Y."/>
            <person name="Chen G.Z."/>
            <person name="Liu X.D."/>
            <person name="Liao X.Y."/>
            <person name="Jiang Y.T."/>
            <person name="Yu X."/>
            <person name="Hao Y."/>
            <person name="Huang J."/>
            <person name="Zhao X.W."/>
            <person name="Ke S."/>
            <person name="Chen Y.Y."/>
            <person name="Wu W.L."/>
            <person name="Hsu J.L."/>
            <person name="Lin Y.F."/>
            <person name="Huang M.D."/>
            <person name="Li C.Y."/>
            <person name="Huang L."/>
            <person name="Wang Z.W."/>
            <person name="Zhao X."/>
            <person name="Zhong W.Y."/>
            <person name="Peng D.H."/>
            <person name="Ahmad S."/>
            <person name="Lan S."/>
            <person name="Zhang J.S."/>
            <person name="Tsai W.C."/>
            <person name="Van de Peer Y."/>
            <person name="Liu Z.J."/>
        </authorList>
    </citation>
    <scope>NUCLEOTIDE SEQUENCE</scope>
    <source>
        <strain evidence="3">CP</strain>
    </source>
</reference>
<keyword evidence="2" id="KW-1133">Transmembrane helix</keyword>
<dbReference type="EMBL" id="JAUJYO010000005">
    <property type="protein sequence ID" value="KAK1315775.1"/>
    <property type="molecule type" value="Genomic_DNA"/>
</dbReference>
<keyword evidence="4" id="KW-1185">Reference proteome</keyword>
<keyword evidence="2" id="KW-0812">Transmembrane</keyword>
<feature type="transmembrane region" description="Helical" evidence="2">
    <location>
        <begin position="202"/>
        <end position="222"/>
    </location>
</feature>
<dbReference type="Gene3D" id="1.25.10.10">
    <property type="entry name" value="Leucine-rich Repeat Variant"/>
    <property type="match status" value="2"/>
</dbReference>
<feature type="compositionally biased region" description="Basic and acidic residues" evidence="1">
    <location>
        <begin position="26"/>
        <end position="46"/>
    </location>
</feature>
<comment type="caution">
    <text evidence="3">The sequence shown here is derived from an EMBL/GenBank/DDBJ whole genome shotgun (WGS) entry which is preliminary data.</text>
</comment>
<sequence>MNGNVCLDIVEEPNRLSNTYSSNVFEPRESSDRTDSINARDRTDNNHAPEKKLTLFALRLSVLEKVASGLGTLGFIWATVVLLGGFAIVLDSTDFWLVTIILLIEGARIFSRSHELEWQHQSTSSWSLADASRNSFRALKSSFRAILDPPSAVRSWWRRNRRYNDTTEQHSGSAGRRTWKSTEVPLLPYAGWVFLSKNISKVFYWLQLLSASTCVALSLWRLSEQKFGEVSKGDTDKRNRKAALNIFYGLALAEAFMFLLEKAYWEWKVRYQNLLEQVRDECKLGKEGTVSIRRFFYDAHSMCVNGSIFDGLKMDLVSFAQELLSSDSRDEQLIGARILRQFATDERFSDETLRKIGTSASTMERLVEMLNWRNPAEQNIRLWAAEIVSKLAGKKRNSLRVAGIPGAMESISSLLYTDYEFSAFNLMGLLILKKIANDHDNCGKIGNTRGLLPKIIDYTSASKEVLTAEAPTHAQVKGVQRSLQLVKMMARTAGATGRSLRQEISENVFTISNIRVILQHGRKHLNLQKLGIEILMELTLDEKAREMIGSTGGVLKELFEIFFREVVVVNTERSYGSGRGVDAVVVRVAAGEALAMLALENDRNCERMLKLGEIGRLVNALQNPALRVNSARILRNLCAYSRPECFFRLAGISVAMPVVLKAIMFEKEKLLEVSIGLAIQILKVSSAEEIEEIFNRNHIKQTDFAERLVEILRVYRQPSIKCPRMRRFVTEMAIQLMNSNENYIQFFRHHKMDQELKIVSETTSELECFHVFSGNVGISRHNTPVSSLVETALQFLKAS</sequence>
<evidence type="ECO:0000256" key="1">
    <source>
        <dbReference type="SAM" id="MobiDB-lite"/>
    </source>
</evidence>
<evidence type="ECO:0000313" key="3">
    <source>
        <dbReference type="EMBL" id="KAK1315775.1"/>
    </source>
</evidence>